<evidence type="ECO:0000259" key="2">
    <source>
        <dbReference type="SMART" id="SM00470"/>
    </source>
</evidence>
<proteinExistence type="predicted"/>
<keyword evidence="3" id="KW-0614">Plasmid</keyword>
<name>A0A0H3X496_9BURK</name>
<evidence type="ECO:0000313" key="4">
    <source>
        <dbReference type="Proteomes" id="UP000035651"/>
    </source>
</evidence>
<protein>
    <submittedName>
        <fullName evidence="3">Chromosome partitioning protein ParB</fullName>
    </submittedName>
</protein>
<dbReference type="InterPro" id="IPR050336">
    <property type="entry name" value="Chromosome_partition/occlusion"/>
</dbReference>
<reference evidence="3" key="1">
    <citation type="submission" date="2016-06" db="EMBL/GenBank/DDBJ databases">
        <title>Complete Genome Sequence of Pandoraea faecigallinarum DSM-23572.</title>
        <authorList>
            <person name="Yong D."/>
            <person name="Ee R."/>
            <person name="Lim Y.-L."/>
            <person name="Yin W.-F."/>
            <person name="Chan K.-G."/>
        </authorList>
    </citation>
    <scope>NUCLEOTIDE SEQUENCE</scope>
    <source>
        <strain evidence="3">DSM 23572</strain>
        <plasmid evidence="3">pPF72-2</plasmid>
    </source>
</reference>
<sequence length="339" mass="36734">MSKLLDRMSAIDPNQKPDPANRPGAIPRSAPGRMFEMTSRINEAEDKAKEAQAEAERAREELKAALQQLEILQQNVGGAGALEVDIATLVEVAGRRRKLSPSEYAELKANLAKNELMHPIVYRPLGDGRNEIVSGHNRVAIYRDELKRTTIPGIPYTGTAKSAELGAAFANLLAPSMPDFEKFRQFERLQSSGFTRSDIVEASGLSSSHVSRILAFEKLPPEALEAVALRPDRIGGNAAEEFASLASAGNAESVIKAIHALCENEALTQKRALEMARPKAPKATPPIVRSVMAGKRKLCDVTVRSGVIGLRFTGKSGEIAAEEWAAKIEAFMRTQLAAD</sequence>
<keyword evidence="4" id="KW-1185">Reference proteome</keyword>
<dbReference type="PANTHER" id="PTHR33375">
    <property type="entry name" value="CHROMOSOME-PARTITIONING PROTEIN PARB-RELATED"/>
    <property type="match status" value="1"/>
</dbReference>
<organism evidence="3 4">
    <name type="scientific">Pandoraea faecigallinarum</name>
    <dbReference type="NCBI Taxonomy" id="656179"/>
    <lineage>
        <taxon>Bacteria</taxon>
        <taxon>Pseudomonadati</taxon>
        <taxon>Pseudomonadota</taxon>
        <taxon>Betaproteobacteria</taxon>
        <taxon>Burkholderiales</taxon>
        <taxon>Burkholderiaceae</taxon>
        <taxon>Pandoraea</taxon>
    </lineage>
</organism>
<gene>
    <name evidence="3" type="ORF">AB870_25150</name>
</gene>
<dbReference type="KEGG" id="pfg:AB870_25150"/>
<dbReference type="AlphaFoldDB" id="A0A0H3X496"/>
<geneLocation type="plasmid" evidence="3 4">
    <name>pPF72-2</name>
</geneLocation>
<feature type="domain" description="ParB-like N-terminal" evidence="2">
    <location>
        <begin position="82"/>
        <end position="172"/>
    </location>
</feature>
<feature type="region of interest" description="Disordered" evidence="1">
    <location>
        <begin position="1"/>
        <end position="36"/>
    </location>
</feature>
<evidence type="ECO:0000256" key="1">
    <source>
        <dbReference type="SAM" id="MobiDB-lite"/>
    </source>
</evidence>
<dbReference type="GO" id="GO:0005694">
    <property type="term" value="C:chromosome"/>
    <property type="evidence" value="ECO:0007669"/>
    <property type="project" value="TreeGrafter"/>
</dbReference>
<evidence type="ECO:0000313" key="3">
    <source>
        <dbReference type="EMBL" id="AKM33556.2"/>
    </source>
</evidence>
<dbReference type="Gene3D" id="3.90.1530.10">
    <property type="entry name" value="Conserved hypothetical protein from pyrococcus furiosus pfu- 392566-001, ParB domain"/>
    <property type="match status" value="1"/>
</dbReference>
<dbReference type="Gene3D" id="1.10.10.2830">
    <property type="match status" value="1"/>
</dbReference>
<dbReference type="Proteomes" id="UP000035651">
    <property type="component" value="Plasmid pPF72-2"/>
</dbReference>
<dbReference type="Pfam" id="PF02195">
    <property type="entry name" value="ParB_N"/>
    <property type="match status" value="1"/>
</dbReference>
<accession>A0A0H3X496</accession>
<dbReference type="EMBL" id="CP011809">
    <property type="protein sequence ID" value="AKM33556.2"/>
    <property type="molecule type" value="Genomic_DNA"/>
</dbReference>
<dbReference type="PANTHER" id="PTHR33375:SF1">
    <property type="entry name" value="CHROMOSOME-PARTITIONING PROTEIN PARB-RELATED"/>
    <property type="match status" value="1"/>
</dbReference>
<dbReference type="InterPro" id="IPR036086">
    <property type="entry name" value="ParB/Sulfiredoxin_sf"/>
</dbReference>
<dbReference type="GO" id="GO:0007059">
    <property type="term" value="P:chromosome segregation"/>
    <property type="evidence" value="ECO:0007669"/>
    <property type="project" value="TreeGrafter"/>
</dbReference>
<dbReference type="OrthoDB" id="8677451at2"/>
<dbReference type="SMART" id="SM00470">
    <property type="entry name" value="ParB"/>
    <property type="match status" value="1"/>
</dbReference>
<dbReference type="SUPFAM" id="SSF109709">
    <property type="entry name" value="KorB DNA-binding domain-like"/>
    <property type="match status" value="1"/>
</dbReference>
<dbReference type="InterPro" id="IPR003115">
    <property type="entry name" value="ParB_N"/>
</dbReference>
<dbReference type="SUPFAM" id="SSF110849">
    <property type="entry name" value="ParB/Sulfiredoxin"/>
    <property type="match status" value="1"/>
</dbReference>
<dbReference type="RefSeq" id="WP_053059786.1">
    <property type="nucleotide sequence ID" value="NZ_CP011809.2"/>
</dbReference>